<dbReference type="EMBL" id="BLLF01000518">
    <property type="protein sequence ID" value="GFH12586.1"/>
    <property type="molecule type" value="Genomic_DNA"/>
</dbReference>
<protein>
    <submittedName>
        <fullName evidence="2">Uncharacterized protein</fullName>
    </submittedName>
</protein>
<dbReference type="Proteomes" id="UP000485058">
    <property type="component" value="Unassembled WGS sequence"/>
</dbReference>
<gene>
    <name evidence="2" type="ORF">HaLaN_08299</name>
</gene>
<accession>A0A699Z011</accession>
<evidence type="ECO:0000313" key="3">
    <source>
        <dbReference type="Proteomes" id="UP000485058"/>
    </source>
</evidence>
<evidence type="ECO:0000256" key="1">
    <source>
        <dbReference type="SAM" id="MobiDB-lite"/>
    </source>
</evidence>
<reference evidence="2 3" key="1">
    <citation type="submission" date="2020-02" db="EMBL/GenBank/DDBJ databases">
        <title>Draft genome sequence of Haematococcus lacustris strain NIES-144.</title>
        <authorList>
            <person name="Morimoto D."/>
            <person name="Nakagawa S."/>
            <person name="Yoshida T."/>
            <person name="Sawayama S."/>
        </authorList>
    </citation>
    <scope>NUCLEOTIDE SEQUENCE [LARGE SCALE GENOMIC DNA]</scope>
    <source>
        <strain evidence="2 3">NIES-144</strain>
    </source>
</reference>
<sequence length="83" mass="9399">MVMVVMMLKIPVDLRQGCHHRGHHHHMTPTCEQETTTLCWLRSSRHAGCFERNQPDNEPPQPRPGPAAAKCRPDQVECHPAGL</sequence>
<evidence type="ECO:0000313" key="2">
    <source>
        <dbReference type="EMBL" id="GFH12586.1"/>
    </source>
</evidence>
<proteinExistence type="predicted"/>
<name>A0A699Z011_HAELA</name>
<feature type="region of interest" description="Disordered" evidence="1">
    <location>
        <begin position="50"/>
        <end position="83"/>
    </location>
</feature>
<comment type="caution">
    <text evidence="2">The sequence shown here is derived from an EMBL/GenBank/DDBJ whole genome shotgun (WGS) entry which is preliminary data.</text>
</comment>
<keyword evidence="3" id="KW-1185">Reference proteome</keyword>
<organism evidence="2 3">
    <name type="scientific">Haematococcus lacustris</name>
    <name type="common">Green alga</name>
    <name type="synonym">Haematococcus pluvialis</name>
    <dbReference type="NCBI Taxonomy" id="44745"/>
    <lineage>
        <taxon>Eukaryota</taxon>
        <taxon>Viridiplantae</taxon>
        <taxon>Chlorophyta</taxon>
        <taxon>core chlorophytes</taxon>
        <taxon>Chlorophyceae</taxon>
        <taxon>CS clade</taxon>
        <taxon>Chlamydomonadales</taxon>
        <taxon>Haematococcaceae</taxon>
        <taxon>Haematococcus</taxon>
    </lineage>
</organism>
<dbReference type="AlphaFoldDB" id="A0A699Z011"/>